<comment type="caution">
    <text evidence="3">The sequence shown here is derived from an EMBL/GenBank/DDBJ whole genome shotgun (WGS) entry which is preliminary data.</text>
</comment>
<dbReference type="InterPro" id="IPR046522">
    <property type="entry name" value="DUF6699"/>
</dbReference>
<organism evidence="3 4">
    <name type="scientific">Asterophora parasitica</name>
    <dbReference type="NCBI Taxonomy" id="117018"/>
    <lineage>
        <taxon>Eukaryota</taxon>
        <taxon>Fungi</taxon>
        <taxon>Dikarya</taxon>
        <taxon>Basidiomycota</taxon>
        <taxon>Agaricomycotina</taxon>
        <taxon>Agaricomycetes</taxon>
        <taxon>Agaricomycetidae</taxon>
        <taxon>Agaricales</taxon>
        <taxon>Tricholomatineae</taxon>
        <taxon>Lyophyllaceae</taxon>
        <taxon>Asterophora</taxon>
    </lineage>
</organism>
<protein>
    <recommendedName>
        <fullName evidence="2">DUF6699 domain-containing protein</fullName>
    </recommendedName>
</protein>
<feature type="compositionally biased region" description="Low complexity" evidence="1">
    <location>
        <begin position="228"/>
        <end position="252"/>
    </location>
</feature>
<evidence type="ECO:0000313" key="3">
    <source>
        <dbReference type="EMBL" id="KAG5642329.1"/>
    </source>
</evidence>
<feature type="compositionally biased region" description="Pro residues" evidence="1">
    <location>
        <begin position="136"/>
        <end position="150"/>
    </location>
</feature>
<feature type="domain" description="DUF6699" evidence="2">
    <location>
        <begin position="305"/>
        <end position="440"/>
    </location>
</feature>
<name>A0A9P7KAP9_9AGAR</name>
<keyword evidence="4" id="KW-1185">Reference proteome</keyword>
<feature type="region of interest" description="Disordered" evidence="1">
    <location>
        <begin position="225"/>
        <end position="262"/>
    </location>
</feature>
<dbReference type="OrthoDB" id="3352225at2759"/>
<evidence type="ECO:0000256" key="1">
    <source>
        <dbReference type="SAM" id="MobiDB-lite"/>
    </source>
</evidence>
<dbReference type="Pfam" id="PF20415">
    <property type="entry name" value="DUF6699"/>
    <property type="match status" value="1"/>
</dbReference>
<accession>A0A9P7KAP9</accession>
<feature type="region of interest" description="Disordered" evidence="1">
    <location>
        <begin position="131"/>
        <end position="157"/>
    </location>
</feature>
<dbReference type="AlphaFoldDB" id="A0A9P7KAP9"/>
<dbReference type="Proteomes" id="UP000775547">
    <property type="component" value="Unassembled WGS sequence"/>
</dbReference>
<feature type="region of interest" description="Disordered" evidence="1">
    <location>
        <begin position="1"/>
        <end position="46"/>
    </location>
</feature>
<dbReference type="EMBL" id="JABCKV010000195">
    <property type="protein sequence ID" value="KAG5642329.1"/>
    <property type="molecule type" value="Genomic_DNA"/>
</dbReference>
<sequence>MSQGVTPFVPSPFLGRMSTPSDGPPPPVTSPVVPDHPEGAPIGWAAEPQHAGAYPNYPTSPYTPGFIPTRYATPGKPLDPFLPPAPGAYYPIPPGPPSRAELDRAVMPNGFSLDWTGYPPATPAATAAPIISNHPQAPPALRPPNNPHSAPPSIYAQTPYYPPPAQLHPMQGAHWRQYPNSAGPYGAFSGYPQQGFQGYPGWGTYATPVGPHMMNLDGWGFQSAGFTPAGWAQQAPQPQQQQPQQVPGMRRPGQPRDGDRVDQFAAGPHYGPVLDPFLIKVVNAETKVNPLLEPLPDDGTERPHLKWNMLFESNNCQRSTDPSHISWSAGRDAPATFPRVTSLNIISETFPWMITIRADKPNIGVTCGEVIDSLSDGFQLLTPREDYDALPKPQRQIVGQTYRHNRSREPGVPGGRLGEGMRRLDFLGMDTTFGGIYKNDRLVQKIVGAPLPCTFVLKCVRRYALTVEEIKQHEEKEKAKKAEERRRKAEEDAHHAAAEAEARRRKATGETEARRRKATVETVTDDGD</sequence>
<reference evidence="3" key="1">
    <citation type="submission" date="2020-07" db="EMBL/GenBank/DDBJ databases">
        <authorList>
            <person name="Nieuwenhuis M."/>
            <person name="Van De Peppel L.J.J."/>
        </authorList>
    </citation>
    <scope>NUCLEOTIDE SEQUENCE</scope>
    <source>
        <strain evidence="3">AP01</strain>
        <tissue evidence="3">Mycelium</tissue>
    </source>
</reference>
<feature type="region of interest" description="Disordered" evidence="1">
    <location>
        <begin position="474"/>
        <end position="528"/>
    </location>
</feature>
<evidence type="ECO:0000259" key="2">
    <source>
        <dbReference type="Pfam" id="PF20415"/>
    </source>
</evidence>
<gene>
    <name evidence="3" type="ORF">DXG03_003004</name>
</gene>
<evidence type="ECO:0000313" key="4">
    <source>
        <dbReference type="Proteomes" id="UP000775547"/>
    </source>
</evidence>
<proteinExistence type="predicted"/>
<reference evidence="3" key="2">
    <citation type="submission" date="2021-10" db="EMBL/GenBank/DDBJ databases">
        <title>Phylogenomics reveals ancestral predisposition of the termite-cultivated fungus Termitomyces towards a domesticated lifestyle.</title>
        <authorList>
            <person name="Auxier B."/>
            <person name="Grum-Grzhimaylo A."/>
            <person name="Cardenas M.E."/>
            <person name="Lodge J.D."/>
            <person name="Laessoe T."/>
            <person name="Pedersen O."/>
            <person name="Smith M.E."/>
            <person name="Kuyper T.W."/>
            <person name="Franco-Molano E.A."/>
            <person name="Baroni T.J."/>
            <person name="Aanen D.K."/>
        </authorList>
    </citation>
    <scope>NUCLEOTIDE SEQUENCE</scope>
    <source>
        <strain evidence="3">AP01</strain>
        <tissue evidence="3">Mycelium</tissue>
    </source>
</reference>
<feature type="compositionally biased region" description="Basic and acidic residues" evidence="1">
    <location>
        <begin position="474"/>
        <end position="513"/>
    </location>
</feature>